<reference evidence="1 2" key="1">
    <citation type="journal article" date="2022" name="New Phytol.">
        <title>Ecological generalism drives hyperdiversity of secondary metabolite gene clusters in xylarialean endophytes.</title>
        <authorList>
            <person name="Franco M.E.E."/>
            <person name="Wisecaver J.H."/>
            <person name="Arnold A.E."/>
            <person name="Ju Y.M."/>
            <person name="Slot J.C."/>
            <person name="Ahrendt S."/>
            <person name="Moore L.P."/>
            <person name="Eastman K.E."/>
            <person name="Scott K."/>
            <person name="Konkel Z."/>
            <person name="Mondo S.J."/>
            <person name="Kuo A."/>
            <person name="Hayes R.D."/>
            <person name="Haridas S."/>
            <person name="Andreopoulos B."/>
            <person name="Riley R."/>
            <person name="LaButti K."/>
            <person name="Pangilinan J."/>
            <person name="Lipzen A."/>
            <person name="Amirebrahimi M."/>
            <person name="Yan J."/>
            <person name="Adam C."/>
            <person name="Keymanesh K."/>
            <person name="Ng V."/>
            <person name="Louie K."/>
            <person name="Northen T."/>
            <person name="Drula E."/>
            <person name="Henrissat B."/>
            <person name="Hsieh H.M."/>
            <person name="Youens-Clark K."/>
            <person name="Lutzoni F."/>
            <person name="Miadlikowska J."/>
            <person name="Eastwood D.C."/>
            <person name="Hamelin R.C."/>
            <person name="Grigoriev I.V."/>
            <person name="U'Ren J.M."/>
        </authorList>
    </citation>
    <scope>NUCLEOTIDE SEQUENCE [LARGE SCALE GENOMIC DNA]</scope>
    <source>
        <strain evidence="1 2">CBS 119005</strain>
    </source>
</reference>
<sequence>MAFAALPPELRSLCRRLTSTEAEQLPALLPSLLKDLLRCQEPLSKPQEAKASESSSESAVLVHKLKTRISALLGSRTTRGRFVGIALVKATVETGGWECFRTSKQWVQGLLSNLQRKDPAVVKDLCIVTLIKIYTLMHAYPTLVREIVTPTLPTFATACLQILKPPASSKAPKIPNSLVETIFEAFSTIVPLYPTTMRQFAGKIRTEARSFIAPTISDGTIIPTSLQASSRRLVIKLHMTAVKGGDSTEWAKHLDGLIKTFHSTANQVFRAIQESWEPVSGHRSDHTSNKMNFDKEPQGGSISPDQFSPWNGIYAGSERMIGLLDFIGEYLRCRTKTVITIPVSELIDIITRVSSIMPPIPGKEKHQSVQMNAAVGREEKDELWTVFPYIQLAAVRLLHTMIRRLGRNFVPVAQESLEQLLRMFESCYRLPEIRTMTFTLTHEILQIYGTTMAKLTVESLGLVIKSCCRDLLGSAGHLKRPKQLTSTLQDGQKNKSVSQNADAFLNNNAEDESVTVSLSAEHISAAETLLTTLFSRVPQQHLPSSLRAHMLKTAILCRNRDAQVASVLHPSRDRSGRTPQVILPYLTQQFSRDESVEILRFNFRPLVTGARDDFFMDVDDEQVEDEVEERPSTNSFLFNRPFEPSSAFSSSISATATTAEAPIIPVTRPTEMEVTAPSLFLSKPSSETVVTSEEHTTIVEQSPPNNSLKRKNEDADIAVSKRVEIDTTATTISSASVSSTRTATATLDAPGRDPATSKSKVASQEDKDEDDESDDESVHLNMELDSDSEDEGDDDDEDTQ</sequence>
<protein>
    <submittedName>
        <fullName evidence="1">Uncharacterized protein</fullName>
    </submittedName>
</protein>
<proteinExistence type="predicted"/>
<keyword evidence="2" id="KW-1185">Reference proteome</keyword>
<comment type="caution">
    <text evidence="1">The sequence shown here is derived from an EMBL/GenBank/DDBJ whole genome shotgun (WGS) entry which is preliminary data.</text>
</comment>
<evidence type="ECO:0000313" key="1">
    <source>
        <dbReference type="EMBL" id="KAI4869472.1"/>
    </source>
</evidence>
<dbReference type="Proteomes" id="UP001497700">
    <property type="component" value="Unassembled WGS sequence"/>
</dbReference>
<gene>
    <name evidence="1" type="ORF">F4820DRAFT_406683</name>
</gene>
<evidence type="ECO:0000313" key="2">
    <source>
        <dbReference type="Proteomes" id="UP001497700"/>
    </source>
</evidence>
<dbReference type="EMBL" id="MU393430">
    <property type="protein sequence ID" value="KAI4869472.1"/>
    <property type="molecule type" value="Genomic_DNA"/>
</dbReference>
<organism evidence="1 2">
    <name type="scientific">Hypoxylon rubiginosum</name>
    <dbReference type="NCBI Taxonomy" id="110542"/>
    <lineage>
        <taxon>Eukaryota</taxon>
        <taxon>Fungi</taxon>
        <taxon>Dikarya</taxon>
        <taxon>Ascomycota</taxon>
        <taxon>Pezizomycotina</taxon>
        <taxon>Sordariomycetes</taxon>
        <taxon>Xylariomycetidae</taxon>
        <taxon>Xylariales</taxon>
        <taxon>Hypoxylaceae</taxon>
        <taxon>Hypoxylon</taxon>
    </lineage>
</organism>
<name>A0ACB9ZD62_9PEZI</name>
<accession>A0ACB9ZD62</accession>